<comment type="catalytic activity">
    <reaction evidence="19">
        <text>L-threonyl-[protein] + ATP = O-phospho-L-threonyl-[protein] + ADP + H(+)</text>
        <dbReference type="Rhea" id="RHEA:46608"/>
        <dbReference type="Rhea" id="RHEA-COMP:11060"/>
        <dbReference type="Rhea" id="RHEA-COMP:11605"/>
        <dbReference type="ChEBI" id="CHEBI:15378"/>
        <dbReference type="ChEBI" id="CHEBI:30013"/>
        <dbReference type="ChEBI" id="CHEBI:30616"/>
        <dbReference type="ChEBI" id="CHEBI:61977"/>
        <dbReference type="ChEBI" id="CHEBI:456216"/>
        <dbReference type="EC" id="2.7.11.1"/>
    </reaction>
    <physiologicalReaction direction="left-to-right" evidence="19">
        <dbReference type="Rhea" id="RHEA:46609"/>
    </physiologicalReaction>
</comment>
<evidence type="ECO:0000256" key="3">
    <source>
        <dbReference type="ARBA" id="ARBA00012513"/>
    </source>
</evidence>
<keyword evidence="14" id="KW-1133">Transmembrane helix</keyword>
<evidence type="ECO:0000256" key="12">
    <source>
        <dbReference type="ARBA" id="ARBA00022840"/>
    </source>
</evidence>
<dbReference type="SUPFAM" id="SSF56112">
    <property type="entry name" value="Protein kinase-like (PK-like)"/>
    <property type="match status" value="1"/>
</dbReference>
<evidence type="ECO:0000256" key="14">
    <source>
        <dbReference type="ARBA" id="ARBA00022989"/>
    </source>
</evidence>
<evidence type="ECO:0000256" key="20">
    <source>
        <dbReference type="ARBA" id="ARBA00048977"/>
    </source>
</evidence>
<evidence type="ECO:0000256" key="7">
    <source>
        <dbReference type="ARBA" id="ARBA00022723"/>
    </source>
</evidence>
<dbReference type="PROSITE" id="PS51392">
    <property type="entry name" value="KEN"/>
    <property type="match status" value="1"/>
</dbReference>
<gene>
    <name evidence="25" type="ORF">AJ78_02753</name>
</gene>
<dbReference type="Gene3D" id="1.10.510.10">
    <property type="entry name" value="Transferase(Phosphotransferase) domain 1"/>
    <property type="match status" value="1"/>
</dbReference>
<keyword evidence="17" id="KW-0834">Unfolded protein response</keyword>
<dbReference type="InterPro" id="IPR008271">
    <property type="entry name" value="Ser/Thr_kinase_AS"/>
</dbReference>
<dbReference type="STRING" id="1447872.A0A1J9QPC2"/>
<evidence type="ECO:0000313" key="26">
    <source>
        <dbReference type="Proteomes" id="UP000182235"/>
    </source>
</evidence>
<evidence type="ECO:0000256" key="15">
    <source>
        <dbReference type="ARBA" id="ARBA00023136"/>
    </source>
</evidence>
<dbReference type="GO" id="GO:1990604">
    <property type="term" value="C:IRE1-TRAF2-ASK1 complex"/>
    <property type="evidence" value="ECO:0007669"/>
    <property type="project" value="TreeGrafter"/>
</dbReference>
<feature type="region of interest" description="Disordered" evidence="21">
    <location>
        <begin position="911"/>
        <end position="936"/>
    </location>
</feature>
<dbReference type="InterPro" id="IPR038357">
    <property type="entry name" value="KEN_sf"/>
</dbReference>
<sequence>MVWRLPGARSSLPTSVALLLLPLLAAQQQQPFAQDVEPPQAHFRDTHVESHNKLRSLTHLANSNDASAVATVALAASSPAVRAPPARANSNAGPVPQLQARSLQDWEVEDFVLLATVDGTIHARDRKTGAARWALEVPSSPMVETIYHQSNRSGFADGQPEDDFIWIVEPSRDGDLYVYNQAPNGGLQKLGLTVKALVDETPYSGTDPPVTYTARKETTLYTIDARTGAILRVFSSRGSATPTEQGCRRVNDLEVLDDEECETNGTLTLGRLEYMVTIQNTETGNPICTIKFSEWGPNNRDVDLQSQYFRTMDDRHIYSMHDGVIFGFDHSKVDGRRYTQRFTSPVARVFDVARPARIDSPDTSLVLLAQPLTPPDANFGANTPEDRKSRVFVNCTENGGWYAMSEATYPLVTGRARQAECYEKDYLVNEKPLMSHSLAQQRAALAGVHSLNERSGKYKRTIPSISGPPADWSNDTPRDIARVPPKPLAHPTIRPGVLIQKGWDNVVDVIVTLILLAFGTFLYFNSNNLQELAKQKLDLKNVISINGKPLSSAPSTPIITSTRTIPSDFDANRMASSRDMDSTLSPGVTVDIPIPHLDQGGDTTPRPKSRHSTGDNNSTPRVRIQEPLPNSNGDDDVEVLSLLQTPEKAKKKARRGRRGGAAHKRGKKNQNQKQGEDTEGRISIEPSSENDPTEISKNARADKHIVRSISTEMMEMDGSIRIGQLKVHTDRVLGHGSHGTVVYKGSFDGRDVAVKRMLVEFYDIASHEVGLLQESDDHKNVIRYFCREQTAGFLYIGLELCPASLQDVVEKPFDYPGLVSGGLDVPDVLWQITAGVRYLHSLKIVHRDLKPQNILVAAPKPKTGSNALRLLISDFGLCKKLEDNQSSFRATTAHAAGTSGWRAPELLVDDDQTTSNPANWDNQSADSSEPAVVDPQTNRRATRAIDIFSLGCVFYYVLTRGGHPFDKDGKFMREANIVKGYHNLDELQKLGDYAFEADDLIRQMLSLDPRRRPDATTVLLHPFFWSPTERLNFLCDVSDHFEFEPRDPPSADLLCLESVAPDVMGLDMDFLKLLPKDFKDNLGKQRKYTGSKMLDLLRALRNKRNHYNDMPEHLKANIGGLPVGYLQFWAVRFPSLLINCHWVIVQLQLTKVERFKRYFTPPV</sequence>
<dbReference type="CDD" id="cd13982">
    <property type="entry name" value="STKc_IRE1"/>
    <property type="match status" value="1"/>
</dbReference>
<dbReference type="GO" id="GO:0070059">
    <property type="term" value="P:intrinsic apoptotic signaling pathway in response to endoplasmic reticulum stress"/>
    <property type="evidence" value="ECO:0007669"/>
    <property type="project" value="TreeGrafter"/>
</dbReference>
<keyword evidence="9" id="KW-0547">Nucleotide-binding</keyword>
<dbReference type="Gene3D" id="1.20.1440.180">
    <property type="entry name" value="KEN domain"/>
    <property type="match status" value="1"/>
</dbReference>
<keyword evidence="18" id="KW-0511">Multifunctional enzyme</keyword>
<dbReference type="EC" id="2.7.11.1" evidence="3"/>
<feature type="domain" description="KEN" evidence="24">
    <location>
        <begin position="1027"/>
        <end position="1161"/>
    </location>
</feature>
<evidence type="ECO:0000256" key="17">
    <source>
        <dbReference type="ARBA" id="ARBA00023230"/>
    </source>
</evidence>
<dbReference type="InterPro" id="IPR015943">
    <property type="entry name" value="WD40/YVTN_repeat-like_dom_sf"/>
</dbReference>
<evidence type="ECO:0000256" key="18">
    <source>
        <dbReference type="ARBA" id="ARBA00023268"/>
    </source>
</evidence>
<evidence type="ECO:0000256" key="11">
    <source>
        <dbReference type="ARBA" id="ARBA00022801"/>
    </source>
</evidence>
<keyword evidence="11" id="KW-0378">Hydrolase</keyword>
<evidence type="ECO:0000256" key="4">
    <source>
        <dbReference type="ARBA" id="ARBA00022527"/>
    </source>
</evidence>
<evidence type="ECO:0000256" key="6">
    <source>
        <dbReference type="ARBA" id="ARBA00022692"/>
    </source>
</evidence>
<feature type="region of interest" description="Disordered" evidence="21">
    <location>
        <begin position="459"/>
        <end position="478"/>
    </location>
</feature>
<comment type="caution">
    <text evidence="25">The sequence shown here is derived from an EMBL/GenBank/DDBJ whole genome shotgun (WGS) entry which is preliminary data.</text>
</comment>
<dbReference type="PANTHER" id="PTHR13954:SF6">
    <property type="entry name" value="NON-SPECIFIC SERINE_THREONINE PROTEIN KINASE"/>
    <property type="match status" value="1"/>
</dbReference>
<dbReference type="InterPro" id="IPR000719">
    <property type="entry name" value="Prot_kinase_dom"/>
</dbReference>
<keyword evidence="13" id="KW-0460">Magnesium</keyword>
<dbReference type="CDD" id="cd10422">
    <property type="entry name" value="RNase_Ire1"/>
    <property type="match status" value="1"/>
</dbReference>
<evidence type="ECO:0000256" key="22">
    <source>
        <dbReference type="SAM" id="SignalP"/>
    </source>
</evidence>
<keyword evidence="10 25" id="KW-0418">Kinase</keyword>
<dbReference type="GO" id="GO:0004521">
    <property type="term" value="F:RNA endonuclease activity"/>
    <property type="evidence" value="ECO:0007669"/>
    <property type="project" value="InterPro"/>
</dbReference>
<evidence type="ECO:0000256" key="16">
    <source>
        <dbReference type="ARBA" id="ARBA00023180"/>
    </source>
</evidence>
<dbReference type="SMART" id="SM00564">
    <property type="entry name" value="PQQ"/>
    <property type="match status" value="2"/>
</dbReference>
<feature type="compositionally biased region" description="Basic residues" evidence="21">
    <location>
        <begin position="649"/>
        <end position="670"/>
    </location>
</feature>
<dbReference type="Gene3D" id="2.130.10.10">
    <property type="entry name" value="YVTN repeat-like/Quinoprotein amine dehydrogenase"/>
    <property type="match status" value="1"/>
</dbReference>
<dbReference type="OrthoDB" id="63989at2759"/>
<keyword evidence="8 22" id="KW-0732">Signal</keyword>
<keyword evidence="12" id="KW-0067">ATP-binding</keyword>
<evidence type="ECO:0000256" key="19">
    <source>
        <dbReference type="ARBA" id="ARBA00048659"/>
    </source>
</evidence>
<comment type="subcellular location">
    <subcellularLocation>
        <location evidence="2">Membrane</location>
        <topology evidence="2">Single-pass type I membrane protein</topology>
    </subcellularLocation>
</comment>
<dbReference type="PROSITE" id="PS00108">
    <property type="entry name" value="PROTEIN_KINASE_ST"/>
    <property type="match status" value="1"/>
</dbReference>
<evidence type="ECO:0000256" key="1">
    <source>
        <dbReference type="ARBA" id="ARBA00001946"/>
    </source>
</evidence>
<feature type="domain" description="Protein kinase" evidence="23">
    <location>
        <begin position="727"/>
        <end position="1024"/>
    </location>
</feature>
<dbReference type="Pfam" id="PF06479">
    <property type="entry name" value="Ribonuc_2-5A"/>
    <property type="match status" value="1"/>
</dbReference>
<keyword evidence="4" id="KW-0723">Serine/threonine-protein kinase</keyword>
<dbReference type="SUPFAM" id="SSF50998">
    <property type="entry name" value="Quinoprotein alcohol dehydrogenase-like"/>
    <property type="match status" value="1"/>
</dbReference>
<dbReference type="InterPro" id="IPR045133">
    <property type="entry name" value="IRE1/2-like"/>
</dbReference>
<evidence type="ECO:0000259" key="23">
    <source>
        <dbReference type="PROSITE" id="PS50011"/>
    </source>
</evidence>
<dbReference type="FunFam" id="1.10.510.10:FF:000572">
    <property type="entry name" value="Serine/threonine-protein kinase/endoribonuclease IRE1"/>
    <property type="match status" value="1"/>
</dbReference>
<dbReference type="GO" id="GO:0051082">
    <property type="term" value="F:unfolded protein binding"/>
    <property type="evidence" value="ECO:0007669"/>
    <property type="project" value="TreeGrafter"/>
</dbReference>
<dbReference type="PANTHER" id="PTHR13954">
    <property type="entry name" value="IRE1-RELATED"/>
    <property type="match status" value="1"/>
</dbReference>
<keyword evidence="5" id="KW-0808">Transferase</keyword>
<evidence type="ECO:0000259" key="24">
    <source>
        <dbReference type="PROSITE" id="PS51392"/>
    </source>
</evidence>
<evidence type="ECO:0000256" key="9">
    <source>
        <dbReference type="ARBA" id="ARBA00022741"/>
    </source>
</evidence>
<dbReference type="GO" id="GO:0004674">
    <property type="term" value="F:protein serine/threonine kinase activity"/>
    <property type="evidence" value="ECO:0007669"/>
    <property type="project" value="UniProtKB-KW"/>
</dbReference>
<dbReference type="Pfam" id="PF00069">
    <property type="entry name" value="Pkinase"/>
    <property type="match status" value="2"/>
</dbReference>
<evidence type="ECO:0000256" key="5">
    <source>
        <dbReference type="ARBA" id="ARBA00022679"/>
    </source>
</evidence>
<dbReference type="VEuPathDB" id="FungiDB:AJ78_02753"/>
<dbReference type="GO" id="GO:0005524">
    <property type="term" value="F:ATP binding"/>
    <property type="evidence" value="ECO:0007669"/>
    <property type="project" value="UniProtKB-KW"/>
</dbReference>
<keyword evidence="26" id="KW-1185">Reference proteome</keyword>
<evidence type="ECO:0000313" key="25">
    <source>
        <dbReference type="EMBL" id="OJD17109.1"/>
    </source>
</evidence>
<feature type="signal peptide" evidence="22">
    <location>
        <begin position="1"/>
        <end position="26"/>
    </location>
</feature>
<keyword evidence="16" id="KW-0325">Glycoprotein</keyword>
<organism evidence="25 26">
    <name type="scientific">Emergomyces pasteurianus Ep9510</name>
    <dbReference type="NCBI Taxonomy" id="1447872"/>
    <lineage>
        <taxon>Eukaryota</taxon>
        <taxon>Fungi</taxon>
        <taxon>Dikarya</taxon>
        <taxon>Ascomycota</taxon>
        <taxon>Pezizomycotina</taxon>
        <taxon>Eurotiomycetes</taxon>
        <taxon>Eurotiomycetidae</taxon>
        <taxon>Onygenales</taxon>
        <taxon>Ajellomycetaceae</taxon>
        <taxon>Emergomyces</taxon>
    </lineage>
</organism>
<dbReference type="InterPro" id="IPR010513">
    <property type="entry name" value="KEN_dom"/>
</dbReference>
<dbReference type="CDD" id="cd09769">
    <property type="entry name" value="Luminal_IRE1"/>
    <property type="match status" value="1"/>
</dbReference>
<evidence type="ECO:0000256" key="8">
    <source>
        <dbReference type="ARBA" id="ARBA00022729"/>
    </source>
</evidence>
<feature type="compositionally biased region" description="Polar residues" evidence="21">
    <location>
        <begin position="685"/>
        <end position="696"/>
    </location>
</feature>
<proteinExistence type="predicted"/>
<keyword evidence="15" id="KW-0472">Membrane</keyword>
<dbReference type="GO" id="GO:0036498">
    <property type="term" value="P:IRE1-mediated unfolded protein response"/>
    <property type="evidence" value="ECO:0007669"/>
    <property type="project" value="TreeGrafter"/>
</dbReference>
<dbReference type="AlphaFoldDB" id="A0A1J9QPC2"/>
<dbReference type="InterPro" id="IPR011009">
    <property type="entry name" value="Kinase-like_dom_sf"/>
</dbReference>
<evidence type="ECO:0000256" key="21">
    <source>
        <dbReference type="SAM" id="MobiDB-lite"/>
    </source>
</evidence>
<keyword evidence="7" id="KW-0479">Metal-binding</keyword>
<dbReference type="PROSITE" id="PS50011">
    <property type="entry name" value="PROTEIN_KINASE_DOM"/>
    <property type="match status" value="1"/>
</dbReference>
<dbReference type="SMART" id="SM00220">
    <property type="entry name" value="S_TKc"/>
    <property type="match status" value="1"/>
</dbReference>
<evidence type="ECO:0000256" key="10">
    <source>
        <dbReference type="ARBA" id="ARBA00022777"/>
    </source>
</evidence>
<reference evidence="25 26" key="1">
    <citation type="submission" date="2015-07" db="EMBL/GenBank/DDBJ databases">
        <title>Emmonsia species relationships and genome sequence.</title>
        <authorList>
            <consortium name="The Broad Institute Genomics Platform"/>
            <person name="Cuomo C.A."/>
            <person name="Munoz J.F."/>
            <person name="Imamovic A."/>
            <person name="Priest M.E."/>
            <person name="Young S."/>
            <person name="Clay O.K."/>
            <person name="McEwen J.G."/>
        </authorList>
    </citation>
    <scope>NUCLEOTIDE SEQUENCE [LARGE SCALE GENOMIC DNA]</scope>
    <source>
        <strain evidence="25 26">UAMH 9510</strain>
    </source>
</reference>
<feature type="chain" id="PRO_5012678963" description="non-specific serine/threonine protein kinase" evidence="22">
    <location>
        <begin position="27"/>
        <end position="1163"/>
    </location>
</feature>
<dbReference type="SMART" id="SM00580">
    <property type="entry name" value="PUG"/>
    <property type="match status" value="1"/>
</dbReference>
<dbReference type="GO" id="GO:0006397">
    <property type="term" value="P:mRNA processing"/>
    <property type="evidence" value="ECO:0007669"/>
    <property type="project" value="InterPro"/>
</dbReference>
<comment type="cofactor">
    <cofactor evidence="1">
        <name>Mg(2+)</name>
        <dbReference type="ChEBI" id="CHEBI:18420"/>
    </cofactor>
</comment>
<feature type="compositionally biased region" description="Polar residues" evidence="21">
    <location>
        <begin position="913"/>
        <end position="927"/>
    </location>
</feature>
<evidence type="ECO:0000256" key="13">
    <source>
        <dbReference type="ARBA" id="ARBA00022842"/>
    </source>
</evidence>
<dbReference type="EMBL" id="LGRN01000079">
    <property type="protein sequence ID" value="OJD17109.1"/>
    <property type="molecule type" value="Genomic_DNA"/>
</dbReference>
<accession>A0A1J9QPC2</accession>
<protein>
    <recommendedName>
        <fullName evidence="3">non-specific serine/threonine protein kinase</fullName>
        <ecNumber evidence="3">2.7.11.1</ecNumber>
    </recommendedName>
</protein>
<dbReference type="FunFam" id="3.30.200.20:FF:000443">
    <property type="entry name" value="Serine/threonine-protein kinase/endoribonuclease IRE1"/>
    <property type="match status" value="1"/>
</dbReference>
<name>A0A1J9QPC2_9EURO</name>
<keyword evidence="6" id="KW-0812">Transmembrane</keyword>
<dbReference type="InterPro" id="IPR011047">
    <property type="entry name" value="Quinoprotein_ADH-like_sf"/>
</dbReference>
<comment type="catalytic activity">
    <reaction evidence="20">
        <text>L-seryl-[protein] + ATP = O-phospho-L-seryl-[protein] + ADP + H(+)</text>
        <dbReference type="Rhea" id="RHEA:17989"/>
        <dbReference type="Rhea" id="RHEA-COMP:9863"/>
        <dbReference type="Rhea" id="RHEA-COMP:11604"/>
        <dbReference type="ChEBI" id="CHEBI:15378"/>
        <dbReference type="ChEBI" id="CHEBI:29999"/>
        <dbReference type="ChEBI" id="CHEBI:30616"/>
        <dbReference type="ChEBI" id="CHEBI:83421"/>
        <dbReference type="ChEBI" id="CHEBI:456216"/>
        <dbReference type="EC" id="2.7.11.1"/>
    </reaction>
    <physiologicalReaction direction="left-to-right" evidence="20">
        <dbReference type="Rhea" id="RHEA:17990"/>
    </physiologicalReaction>
</comment>
<dbReference type="Proteomes" id="UP000182235">
    <property type="component" value="Unassembled WGS sequence"/>
</dbReference>
<evidence type="ECO:0000256" key="2">
    <source>
        <dbReference type="ARBA" id="ARBA00004479"/>
    </source>
</evidence>
<dbReference type="GO" id="GO:0016787">
    <property type="term" value="F:hydrolase activity"/>
    <property type="evidence" value="ECO:0007669"/>
    <property type="project" value="UniProtKB-KW"/>
</dbReference>
<dbReference type="Gene3D" id="3.30.200.20">
    <property type="entry name" value="Phosphorylase Kinase, domain 1"/>
    <property type="match status" value="1"/>
</dbReference>
<feature type="region of interest" description="Disordered" evidence="21">
    <location>
        <begin position="576"/>
        <end position="702"/>
    </location>
</feature>
<dbReference type="InterPro" id="IPR018391">
    <property type="entry name" value="PQQ_b-propeller_rpt"/>
</dbReference>
<dbReference type="GO" id="GO:0046872">
    <property type="term" value="F:metal ion binding"/>
    <property type="evidence" value="ECO:0007669"/>
    <property type="project" value="UniProtKB-KW"/>
</dbReference>